<dbReference type="InterPro" id="IPR036864">
    <property type="entry name" value="Zn2-C6_fun-type_DNA-bd_sf"/>
</dbReference>
<dbReference type="PANTHER" id="PTHR46910:SF1">
    <property type="entry name" value="MISCELLANEOUS ZN(II)2CYS6 TRANSCRIPTION FACTOR (EUROFUNG)-RELATED"/>
    <property type="match status" value="1"/>
</dbReference>
<dbReference type="InterPro" id="IPR001138">
    <property type="entry name" value="Zn2Cys6_DnaBD"/>
</dbReference>
<evidence type="ECO:0000259" key="7">
    <source>
        <dbReference type="PROSITE" id="PS50048"/>
    </source>
</evidence>
<feature type="region of interest" description="Disordered" evidence="6">
    <location>
        <begin position="65"/>
        <end position="123"/>
    </location>
</feature>
<keyword evidence="2" id="KW-0805">Transcription regulation</keyword>
<feature type="compositionally biased region" description="Polar residues" evidence="6">
    <location>
        <begin position="102"/>
        <end position="114"/>
    </location>
</feature>
<dbReference type="CDD" id="cd00067">
    <property type="entry name" value="GAL4"/>
    <property type="match status" value="1"/>
</dbReference>
<dbReference type="PROSITE" id="PS50048">
    <property type="entry name" value="ZN2_CY6_FUNGAL_2"/>
    <property type="match status" value="1"/>
</dbReference>
<comment type="caution">
    <text evidence="8">The sequence shown here is derived from an EMBL/GenBank/DDBJ whole genome shotgun (WGS) entry which is preliminary data.</text>
</comment>
<dbReference type="RefSeq" id="XP_056496580.1">
    <property type="nucleotide sequence ID" value="XM_056649449.1"/>
</dbReference>
<keyword evidence="3" id="KW-0238">DNA-binding</keyword>
<accession>A0A9W9TG68</accession>
<keyword evidence="5" id="KW-0539">Nucleus</keyword>
<dbReference type="Proteomes" id="UP001147733">
    <property type="component" value="Unassembled WGS sequence"/>
</dbReference>
<keyword evidence="9" id="KW-1185">Reference proteome</keyword>
<dbReference type="EMBL" id="JAPQKT010000009">
    <property type="protein sequence ID" value="KAJ5221657.1"/>
    <property type="molecule type" value="Genomic_DNA"/>
</dbReference>
<name>A0A9W9TG68_PENCI</name>
<protein>
    <submittedName>
        <fullName evidence="8">Transcriptional regulator family: Fungal Specific TF</fullName>
    </submittedName>
</protein>
<dbReference type="CDD" id="cd12148">
    <property type="entry name" value="fungal_TF_MHR"/>
    <property type="match status" value="1"/>
</dbReference>
<dbReference type="AlphaFoldDB" id="A0A9W9TG68"/>
<gene>
    <name evidence="8" type="ORF">N7469_010544</name>
</gene>
<dbReference type="OrthoDB" id="103819at2759"/>
<organism evidence="8 9">
    <name type="scientific">Penicillium citrinum</name>
    <dbReference type="NCBI Taxonomy" id="5077"/>
    <lineage>
        <taxon>Eukaryota</taxon>
        <taxon>Fungi</taxon>
        <taxon>Dikarya</taxon>
        <taxon>Ascomycota</taxon>
        <taxon>Pezizomycotina</taxon>
        <taxon>Eurotiomycetes</taxon>
        <taxon>Eurotiomycetidae</taxon>
        <taxon>Eurotiales</taxon>
        <taxon>Aspergillaceae</taxon>
        <taxon>Penicillium</taxon>
    </lineage>
</organism>
<dbReference type="PROSITE" id="PS00463">
    <property type="entry name" value="ZN2_CY6_FUNGAL_1"/>
    <property type="match status" value="1"/>
</dbReference>
<dbReference type="Gene3D" id="4.10.240.10">
    <property type="entry name" value="Zn(2)-C6 fungal-type DNA-binding domain"/>
    <property type="match status" value="1"/>
</dbReference>
<evidence type="ECO:0000313" key="8">
    <source>
        <dbReference type="EMBL" id="KAJ5221657.1"/>
    </source>
</evidence>
<dbReference type="SMART" id="SM00906">
    <property type="entry name" value="Fungal_trans"/>
    <property type="match status" value="1"/>
</dbReference>
<evidence type="ECO:0000256" key="4">
    <source>
        <dbReference type="ARBA" id="ARBA00023163"/>
    </source>
</evidence>
<evidence type="ECO:0000256" key="2">
    <source>
        <dbReference type="ARBA" id="ARBA00023015"/>
    </source>
</evidence>
<dbReference type="SUPFAM" id="SSF57701">
    <property type="entry name" value="Zn2/Cys6 DNA-binding domain"/>
    <property type="match status" value="1"/>
</dbReference>
<dbReference type="PANTHER" id="PTHR46910">
    <property type="entry name" value="TRANSCRIPTION FACTOR PDR1"/>
    <property type="match status" value="1"/>
</dbReference>
<feature type="domain" description="Zn(2)-C6 fungal-type" evidence="7">
    <location>
        <begin position="8"/>
        <end position="37"/>
    </location>
</feature>
<evidence type="ECO:0000256" key="6">
    <source>
        <dbReference type="SAM" id="MobiDB-lite"/>
    </source>
</evidence>
<dbReference type="InterPro" id="IPR007219">
    <property type="entry name" value="XnlR_reg_dom"/>
</dbReference>
<dbReference type="Pfam" id="PF04082">
    <property type="entry name" value="Fungal_trans"/>
    <property type="match status" value="1"/>
</dbReference>
<dbReference type="GO" id="GO:0006351">
    <property type="term" value="P:DNA-templated transcription"/>
    <property type="evidence" value="ECO:0007669"/>
    <property type="project" value="InterPro"/>
</dbReference>
<evidence type="ECO:0000256" key="3">
    <source>
        <dbReference type="ARBA" id="ARBA00023125"/>
    </source>
</evidence>
<evidence type="ECO:0000256" key="1">
    <source>
        <dbReference type="ARBA" id="ARBA00022723"/>
    </source>
</evidence>
<reference evidence="8" key="1">
    <citation type="submission" date="2022-11" db="EMBL/GenBank/DDBJ databases">
        <authorList>
            <person name="Petersen C."/>
        </authorList>
    </citation>
    <scope>NUCLEOTIDE SEQUENCE</scope>
    <source>
        <strain evidence="8">IBT 23319</strain>
    </source>
</reference>
<dbReference type="GO" id="GO:0000981">
    <property type="term" value="F:DNA-binding transcription factor activity, RNA polymerase II-specific"/>
    <property type="evidence" value="ECO:0007669"/>
    <property type="project" value="InterPro"/>
</dbReference>
<dbReference type="GO" id="GO:0008270">
    <property type="term" value="F:zinc ion binding"/>
    <property type="evidence" value="ECO:0007669"/>
    <property type="project" value="InterPro"/>
</dbReference>
<sequence length="676" mass="76252">MSEDALRACDLCHSRKVRCDRQLQCANCIDSGVECQRTRPRRPARPPASTISTLGERILRLETAMSHPPETRESISPPYGANQPEEDRGHKRRRLDVVSHLQDVSKSPHSSCTVVTPDESTHHAEQAKAVFQGELEGNESMNLERQSVLRSALEFVNTMTIQGKPSNAEKSPSPETREECQAAAEATAPPAEIFYMLLKETTSLDGIYVLQWPDHISQRTLEKMITVLVNDESRGQIFYQYCICIYVKAICHLAQMPRIYKNSTINRQFLKSKRLYESNAIHALKNLSFLGHPSLAFVQSLISATFLMQYTGNTSQAWVLNSYAARQIVTLKYHEIRGPVPRNDANEEIQSSLYWCYYHDRTLSALLRRPVSLPKPLLSPVDLIVPDKSLPHMPLVRILLELAQIQGELLDCGKASTTREILDNHSKLQERMASIKSNLQSTRSSVDEFLSADWIAGEFCYYAILVDILRSRLKYSFSPLTHKECVSCARKSLNALRYLQKNPSLSPGFVDPYPTFLTWTIFLYPLSSFFVLFCNIIGELDSDDYTLIQEIVQCLIPFAASPYVSKLLRLLESLQNFCTPLIEAKQRLGPKTKVAPWYPSATGTIPESTANFDPDFAVDSSSGTSFVGNTSSHHAPVIDPQTCPPTDELMWHLFNSQLSMEFFDSDYLSLGPNSTY</sequence>
<dbReference type="GO" id="GO:0003677">
    <property type="term" value="F:DNA binding"/>
    <property type="evidence" value="ECO:0007669"/>
    <property type="project" value="UniProtKB-KW"/>
</dbReference>
<dbReference type="SMART" id="SM00066">
    <property type="entry name" value="GAL4"/>
    <property type="match status" value="1"/>
</dbReference>
<keyword evidence="1" id="KW-0479">Metal-binding</keyword>
<proteinExistence type="predicted"/>
<reference evidence="8" key="2">
    <citation type="journal article" date="2023" name="IMA Fungus">
        <title>Comparative genomic study of the Penicillium genus elucidates a diverse pangenome and 15 lateral gene transfer events.</title>
        <authorList>
            <person name="Petersen C."/>
            <person name="Sorensen T."/>
            <person name="Nielsen M.R."/>
            <person name="Sondergaard T.E."/>
            <person name="Sorensen J.L."/>
            <person name="Fitzpatrick D.A."/>
            <person name="Frisvad J.C."/>
            <person name="Nielsen K.L."/>
        </authorList>
    </citation>
    <scope>NUCLEOTIDE SEQUENCE</scope>
    <source>
        <strain evidence="8">IBT 23319</strain>
    </source>
</reference>
<evidence type="ECO:0000313" key="9">
    <source>
        <dbReference type="Proteomes" id="UP001147733"/>
    </source>
</evidence>
<dbReference type="InterPro" id="IPR050987">
    <property type="entry name" value="AtrR-like"/>
</dbReference>
<dbReference type="Pfam" id="PF00172">
    <property type="entry name" value="Zn_clus"/>
    <property type="match status" value="1"/>
</dbReference>
<keyword evidence="4" id="KW-0804">Transcription</keyword>
<dbReference type="GeneID" id="81388616"/>
<evidence type="ECO:0000256" key="5">
    <source>
        <dbReference type="ARBA" id="ARBA00023242"/>
    </source>
</evidence>